<organism evidence="1 2">
    <name type="scientific">Cupriavidus basilensis</name>
    <dbReference type="NCBI Taxonomy" id="68895"/>
    <lineage>
        <taxon>Bacteria</taxon>
        <taxon>Pseudomonadati</taxon>
        <taxon>Pseudomonadota</taxon>
        <taxon>Betaproteobacteria</taxon>
        <taxon>Burkholderiales</taxon>
        <taxon>Burkholderiaceae</taxon>
        <taxon>Cupriavidus</taxon>
    </lineage>
</organism>
<name>A0ABT6B3Q5_9BURK</name>
<dbReference type="RefSeq" id="WP_276268902.1">
    <property type="nucleotide sequence ID" value="NZ_JARJLM010000654.1"/>
</dbReference>
<evidence type="ECO:0000313" key="1">
    <source>
        <dbReference type="EMBL" id="MDF3839127.1"/>
    </source>
</evidence>
<proteinExistence type="predicted"/>
<sequence length="111" mass="11995">MKAMGHHHQGNARSAAAALRKQIAIGSLLVLAGSAAHARAESGLRCEKVHRHGLTEKVITYTSPDGKTYALNGYARLRARSHHWIRATHALPPEQAADLLSRGLKLCDSLT</sequence>
<dbReference type="Proteomes" id="UP001216674">
    <property type="component" value="Unassembled WGS sequence"/>
</dbReference>
<evidence type="ECO:0000313" key="2">
    <source>
        <dbReference type="Proteomes" id="UP001216674"/>
    </source>
</evidence>
<accession>A0ABT6B3Q5</accession>
<keyword evidence="2" id="KW-1185">Reference proteome</keyword>
<protein>
    <submittedName>
        <fullName evidence="1">Uncharacterized protein</fullName>
    </submittedName>
</protein>
<comment type="caution">
    <text evidence="1">The sequence shown here is derived from an EMBL/GenBank/DDBJ whole genome shotgun (WGS) entry which is preliminary data.</text>
</comment>
<gene>
    <name evidence="1" type="ORF">P3W85_40260</name>
</gene>
<reference evidence="1 2" key="1">
    <citation type="submission" date="2023-03" db="EMBL/GenBank/DDBJ databases">
        <title>Draft assemblies of triclosan tolerant bacteria isolated from returned activated sludge.</title>
        <authorList>
            <person name="Van Hamelsveld S."/>
        </authorList>
    </citation>
    <scope>NUCLEOTIDE SEQUENCE [LARGE SCALE GENOMIC DNA]</scope>
    <source>
        <strain evidence="1 2">GW210010_S58</strain>
    </source>
</reference>
<dbReference type="EMBL" id="JARJLM010000654">
    <property type="protein sequence ID" value="MDF3839127.1"/>
    <property type="molecule type" value="Genomic_DNA"/>
</dbReference>